<keyword evidence="6" id="KW-0303">Gap junction</keyword>
<reference evidence="16" key="1">
    <citation type="submission" date="2017-02" db="UniProtKB">
        <authorList>
            <consortium name="WormBaseParasite"/>
        </authorList>
    </citation>
    <scope>IDENTIFICATION</scope>
</reference>
<feature type="transmembrane region" description="Helical" evidence="12">
    <location>
        <begin position="192"/>
        <end position="215"/>
    </location>
</feature>
<evidence type="ECO:0000256" key="1">
    <source>
        <dbReference type="ARBA" id="ARBA00004610"/>
    </source>
</evidence>
<comment type="subcellular location">
    <subcellularLocation>
        <location evidence="1">Cell junction</location>
        <location evidence="1">Gap junction</location>
    </subcellularLocation>
    <subcellularLocation>
        <location evidence="2 12">Cell membrane</location>
        <topology evidence="2 12">Multi-pass membrane protein</topology>
    </subcellularLocation>
</comment>
<evidence type="ECO:0000256" key="12">
    <source>
        <dbReference type="RuleBase" id="RU010713"/>
    </source>
</evidence>
<feature type="transmembrane region" description="Helical" evidence="12">
    <location>
        <begin position="276"/>
        <end position="300"/>
    </location>
</feature>
<keyword evidence="11 12" id="KW-0407">Ion channel</keyword>
<dbReference type="PROSITE" id="PS51013">
    <property type="entry name" value="PANNEXIN"/>
    <property type="match status" value="1"/>
</dbReference>
<evidence type="ECO:0000256" key="6">
    <source>
        <dbReference type="ARBA" id="ARBA00022868"/>
    </source>
</evidence>
<keyword evidence="15" id="KW-1185">Reference proteome</keyword>
<keyword evidence="3 12" id="KW-0813">Transport</keyword>
<evidence type="ECO:0000256" key="2">
    <source>
        <dbReference type="ARBA" id="ARBA00004651"/>
    </source>
</evidence>
<reference evidence="13 15" key="2">
    <citation type="submission" date="2018-11" db="EMBL/GenBank/DDBJ databases">
        <authorList>
            <consortium name="Pathogen Informatics"/>
        </authorList>
    </citation>
    <scope>NUCLEOTIDE SEQUENCE [LARGE SCALE GENOMIC DNA]</scope>
</reference>
<evidence type="ECO:0000313" key="14">
    <source>
        <dbReference type="Proteomes" id="UP000038040"/>
    </source>
</evidence>
<evidence type="ECO:0000256" key="11">
    <source>
        <dbReference type="ARBA" id="ARBA00023303"/>
    </source>
</evidence>
<evidence type="ECO:0000256" key="3">
    <source>
        <dbReference type="ARBA" id="ARBA00022448"/>
    </source>
</evidence>
<keyword evidence="8 12" id="KW-1133">Transmembrane helix</keyword>
<organism evidence="14 16">
    <name type="scientific">Dracunculus medinensis</name>
    <name type="common">Guinea worm</name>
    <dbReference type="NCBI Taxonomy" id="318479"/>
    <lineage>
        <taxon>Eukaryota</taxon>
        <taxon>Metazoa</taxon>
        <taxon>Ecdysozoa</taxon>
        <taxon>Nematoda</taxon>
        <taxon>Chromadorea</taxon>
        <taxon>Rhabditida</taxon>
        <taxon>Spirurina</taxon>
        <taxon>Dracunculoidea</taxon>
        <taxon>Dracunculidae</taxon>
        <taxon>Dracunculus</taxon>
    </lineage>
</organism>
<keyword evidence="7" id="KW-0965">Cell junction</keyword>
<dbReference type="Pfam" id="PF00876">
    <property type="entry name" value="Innexin"/>
    <property type="match status" value="1"/>
</dbReference>
<keyword evidence="9 12" id="KW-0406">Ion transport</keyword>
<evidence type="ECO:0000313" key="16">
    <source>
        <dbReference type="WBParaSite" id="DME_0000710201-mRNA-1"/>
    </source>
</evidence>
<dbReference type="GO" id="GO:0005886">
    <property type="term" value="C:plasma membrane"/>
    <property type="evidence" value="ECO:0007669"/>
    <property type="project" value="UniProtKB-SubCell"/>
</dbReference>
<keyword evidence="5 12" id="KW-0812">Transmembrane</keyword>
<sequence>MLGIPFLESQFLSLFSPTTYDDRIDRLNYFITSSLLTFFAILVSAKQYVGSPIQCWVPMEFKGGWEQYAEDYCFIQNTYWVHFDDPVPENSGDRKNAEIGYYQWVPIVLALQALMFFIPAWIWKTFNKQSGLDMDIIVKEAKNLRGSRSEDRKNELNKLAKYIGENLEFDVDHKQWLCFNIGRSLGSYVSSLYLFVKFLYVLNILAQFVILNNFLGSKHTFWGFQTLKDLWQGKEWDDSGIFPRVTICDFNVRRLANIHNYSVQCVLMINMFNEKIYLFVWFWFLFVAILTFVNFIYHFITMLFASRRENTVETLLTSMKLDYSGDTDKRIIRMFVHKMLRPDGVLLLRFVDLYAGGITARDLCTQLFINYCNLEGQMIALPGSNTTKSTSPGIEEGFLPYTSEKVLLISFFFTAN</sequence>
<keyword evidence="4" id="KW-1003">Cell membrane</keyword>
<dbReference type="PANTHER" id="PTHR11893">
    <property type="entry name" value="INNEXIN"/>
    <property type="match status" value="1"/>
</dbReference>
<dbReference type="STRING" id="318479.A0A0N4UHQ9"/>
<feature type="transmembrane region" description="Helical" evidence="12">
    <location>
        <begin position="101"/>
        <end position="123"/>
    </location>
</feature>
<dbReference type="WBParaSite" id="DME_0000710201-mRNA-1">
    <property type="protein sequence ID" value="DME_0000710201-mRNA-1"/>
    <property type="gene ID" value="DME_0000710201"/>
</dbReference>
<dbReference type="GO" id="GO:0034220">
    <property type="term" value="P:monoatomic ion transmembrane transport"/>
    <property type="evidence" value="ECO:0007669"/>
    <property type="project" value="UniProtKB-KW"/>
</dbReference>
<evidence type="ECO:0000256" key="7">
    <source>
        <dbReference type="ARBA" id="ARBA00022949"/>
    </source>
</evidence>
<dbReference type="GO" id="GO:0005921">
    <property type="term" value="C:gap junction"/>
    <property type="evidence" value="ECO:0007669"/>
    <property type="project" value="UniProtKB-SubCell"/>
</dbReference>
<dbReference type="PRINTS" id="PR01262">
    <property type="entry name" value="INNEXIN"/>
</dbReference>
<evidence type="ECO:0000256" key="8">
    <source>
        <dbReference type="ARBA" id="ARBA00022989"/>
    </source>
</evidence>
<dbReference type="InterPro" id="IPR000990">
    <property type="entry name" value="Innexin"/>
</dbReference>
<dbReference type="OrthoDB" id="5867527at2759"/>
<dbReference type="Proteomes" id="UP000274756">
    <property type="component" value="Unassembled WGS sequence"/>
</dbReference>
<dbReference type="EMBL" id="UYYG01000026">
    <property type="protein sequence ID" value="VDN51655.1"/>
    <property type="molecule type" value="Genomic_DNA"/>
</dbReference>
<evidence type="ECO:0000313" key="13">
    <source>
        <dbReference type="EMBL" id="VDN51655.1"/>
    </source>
</evidence>
<dbReference type="Proteomes" id="UP000038040">
    <property type="component" value="Unplaced"/>
</dbReference>
<name>A0A0N4UHQ9_DRAME</name>
<dbReference type="PANTHER" id="PTHR11893:SF20">
    <property type="entry name" value="INNEXIN-3"/>
    <property type="match status" value="1"/>
</dbReference>
<dbReference type="GO" id="GO:0005243">
    <property type="term" value="F:gap junction channel activity"/>
    <property type="evidence" value="ECO:0007669"/>
    <property type="project" value="TreeGrafter"/>
</dbReference>
<evidence type="ECO:0000256" key="5">
    <source>
        <dbReference type="ARBA" id="ARBA00022692"/>
    </source>
</evidence>
<keyword evidence="10 12" id="KW-0472">Membrane</keyword>
<gene>
    <name evidence="12" type="primary">inx</name>
    <name evidence="13" type="ORF">DME_LOCUS1628</name>
</gene>
<evidence type="ECO:0000313" key="15">
    <source>
        <dbReference type="Proteomes" id="UP000274756"/>
    </source>
</evidence>
<accession>A0A0N4UHQ9</accession>
<feature type="transmembrane region" description="Helical" evidence="12">
    <location>
        <begin position="27"/>
        <end position="49"/>
    </location>
</feature>
<evidence type="ECO:0000256" key="10">
    <source>
        <dbReference type="ARBA" id="ARBA00023136"/>
    </source>
</evidence>
<protein>
    <recommendedName>
        <fullName evidence="12">Innexin</fullName>
    </recommendedName>
</protein>
<comment type="function">
    <text evidence="12">Structural component of the gap junctions.</text>
</comment>
<evidence type="ECO:0000256" key="4">
    <source>
        <dbReference type="ARBA" id="ARBA00022475"/>
    </source>
</evidence>
<dbReference type="AlphaFoldDB" id="A0A0N4UHQ9"/>
<evidence type="ECO:0000256" key="9">
    <source>
        <dbReference type="ARBA" id="ARBA00023065"/>
    </source>
</evidence>
<proteinExistence type="inferred from homology"/>
<comment type="similarity">
    <text evidence="12">Belongs to the pannexin family.</text>
</comment>